<feature type="domain" description="Phospholipase A2-like central" evidence="4">
    <location>
        <begin position="553"/>
        <end position="640"/>
    </location>
</feature>
<dbReference type="Gene3D" id="1.20.90.10">
    <property type="entry name" value="Phospholipase A2 domain"/>
    <property type="match status" value="1"/>
</dbReference>
<evidence type="ECO:0000259" key="4">
    <source>
        <dbReference type="Pfam" id="PF05826"/>
    </source>
</evidence>
<feature type="region of interest" description="Disordered" evidence="3">
    <location>
        <begin position="1310"/>
        <end position="1351"/>
    </location>
</feature>
<dbReference type="InterPro" id="IPR022136">
    <property type="entry name" value="DUF3668"/>
</dbReference>
<feature type="compositionally biased region" description="Basic and acidic residues" evidence="3">
    <location>
        <begin position="449"/>
        <end position="520"/>
    </location>
</feature>
<feature type="compositionally biased region" description="Basic and acidic residues" evidence="3">
    <location>
        <begin position="1319"/>
        <end position="1330"/>
    </location>
</feature>
<feature type="compositionally biased region" description="Basic and acidic residues" evidence="3">
    <location>
        <begin position="2219"/>
        <end position="2230"/>
    </location>
</feature>
<dbReference type="GO" id="GO:0050482">
    <property type="term" value="P:arachidonate secretion"/>
    <property type="evidence" value="ECO:0007669"/>
    <property type="project" value="InterPro"/>
</dbReference>
<feature type="region of interest" description="Disordered" evidence="3">
    <location>
        <begin position="2440"/>
        <end position="2486"/>
    </location>
</feature>
<evidence type="ECO:0000259" key="5">
    <source>
        <dbReference type="Pfam" id="PF12416"/>
    </source>
</evidence>
<dbReference type="InterPro" id="IPR036444">
    <property type="entry name" value="PLipase_A2_dom_sf"/>
</dbReference>
<evidence type="ECO:0000313" key="8">
    <source>
        <dbReference type="Proteomes" id="UP000095280"/>
    </source>
</evidence>
<feature type="domain" description="DUF3668" evidence="5">
    <location>
        <begin position="2274"/>
        <end position="2436"/>
    </location>
</feature>
<dbReference type="WBParaSite" id="maker-uti_cns_0004382-snap-gene-0.5-mRNA-1">
    <property type="protein sequence ID" value="maker-uti_cns_0004382-snap-gene-0.5-mRNA-1"/>
    <property type="gene ID" value="maker-uti_cns_0004382-snap-gene-0.5"/>
</dbReference>
<dbReference type="InterPro" id="IPR056415">
    <property type="entry name" value="DCX2_DCDC1"/>
</dbReference>
<dbReference type="Pfam" id="PF12416">
    <property type="entry name" value="DUF3668"/>
    <property type="match status" value="1"/>
</dbReference>
<feature type="region of interest" description="Disordered" evidence="3">
    <location>
        <begin position="1634"/>
        <end position="1657"/>
    </location>
</feature>
<feature type="compositionally biased region" description="Basic residues" evidence="3">
    <location>
        <begin position="1636"/>
        <end position="1651"/>
    </location>
</feature>
<name>A0A1I8H5P1_9PLAT</name>
<dbReference type="GO" id="GO:0035556">
    <property type="term" value="P:intracellular signal transduction"/>
    <property type="evidence" value="ECO:0007669"/>
    <property type="project" value="InterPro"/>
</dbReference>
<evidence type="ECO:0000259" key="7">
    <source>
        <dbReference type="Pfam" id="PF25510"/>
    </source>
</evidence>
<feature type="region of interest" description="Disordered" evidence="3">
    <location>
        <begin position="2219"/>
        <end position="2265"/>
    </location>
</feature>
<organism evidence="8 9">
    <name type="scientific">Macrostomum lignano</name>
    <dbReference type="NCBI Taxonomy" id="282301"/>
    <lineage>
        <taxon>Eukaryota</taxon>
        <taxon>Metazoa</taxon>
        <taxon>Spiralia</taxon>
        <taxon>Lophotrochozoa</taxon>
        <taxon>Platyhelminthes</taxon>
        <taxon>Rhabditophora</taxon>
        <taxon>Macrostomorpha</taxon>
        <taxon>Macrostomida</taxon>
        <taxon>Macrostomidae</taxon>
        <taxon>Macrostomum</taxon>
    </lineage>
</organism>
<feature type="compositionally biased region" description="Basic and acidic residues" evidence="3">
    <location>
        <begin position="530"/>
        <end position="540"/>
    </location>
</feature>
<dbReference type="Pfam" id="PF05826">
    <property type="entry name" value="Phospholip_A2_2"/>
    <property type="match status" value="1"/>
</dbReference>
<dbReference type="Pfam" id="PF25510">
    <property type="entry name" value="Ubiquitin_DCDC1"/>
    <property type="match status" value="1"/>
</dbReference>
<feature type="region of interest" description="Disordered" evidence="3">
    <location>
        <begin position="1795"/>
        <end position="1837"/>
    </location>
</feature>
<feature type="region of interest" description="Disordered" evidence="3">
    <location>
        <begin position="374"/>
        <end position="541"/>
    </location>
</feature>
<dbReference type="PROSITE" id="PS00118">
    <property type="entry name" value="PA2_HIS"/>
    <property type="match status" value="1"/>
</dbReference>
<dbReference type="InterPro" id="IPR016090">
    <property type="entry name" value="PLA2-like_dom"/>
</dbReference>
<reference evidence="9" key="1">
    <citation type="submission" date="2016-11" db="UniProtKB">
        <authorList>
            <consortium name="WormBaseParasite"/>
        </authorList>
    </citation>
    <scope>IDENTIFICATION</scope>
</reference>
<dbReference type="GO" id="GO:0006644">
    <property type="term" value="P:phospholipid metabolic process"/>
    <property type="evidence" value="ECO:0007669"/>
    <property type="project" value="InterPro"/>
</dbReference>
<dbReference type="GO" id="GO:0030496">
    <property type="term" value="C:midbody"/>
    <property type="evidence" value="ECO:0007669"/>
    <property type="project" value="TreeGrafter"/>
</dbReference>
<feature type="region of interest" description="Disordered" evidence="3">
    <location>
        <begin position="1856"/>
        <end position="1881"/>
    </location>
</feature>
<feature type="compositionally biased region" description="Basic and acidic residues" evidence="3">
    <location>
        <begin position="416"/>
        <end position="429"/>
    </location>
</feature>
<dbReference type="InterPro" id="IPR036572">
    <property type="entry name" value="Doublecortin_dom_sf"/>
</dbReference>
<feature type="region of interest" description="Disordered" evidence="3">
    <location>
        <begin position="725"/>
        <end position="790"/>
    </location>
</feature>
<feature type="compositionally biased region" description="Acidic residues" evidence="3">
    <location>
        <begin position="430"/>
        <end position="448"/>
    </location>
</feature>
<evidence type="ECO:0000256" key="3">
    <source>
        <dbReference type="SAM" id="MobiDB-lite"/>
    </source>
</evidence>
<proteinExistence type="predicted"/>
<feature type="domain" description="DCDC1 second doublecortin-like" evidence="6">
    <location>
        <begin position="961"/>
        <end position="1056"/>
    </location>
</feature>
<dbReference type="SUPFAM" id="SSF89837">
    <property type="entry name" value="Doublecortin (DC)"/>
    <property type="match status" value="4"/>
</dbReference>
<feature type="compositionally biased region" description="Acidic residues" evidence="3">
    <location>
        <begin position="2440"/>
        <end position="2449"/>
    </location>
</feature>
<feature type="compositionally biased region" description="Low complexity" evidence="3">
    <location>
        <begin position="2456"/>
        <end position="2486"/>
    </location>
</feature>
<evidence type="ECO:0000313" key="9">
    <source>
        <dbReference type="WBParaSite" id="maker-uti_cns_0004382-snap-gene-0.5-mRNA-1"/>
    </source>
</evidence>
<feature type="compositionally biased region" description="Acidic residues" evidence="3">
    <location>
        <begin position="1813"/>
        <end position="1824"/>
    </location>
</feature>
<dbReference type="Gene3D" id="3.10.20.230">
    <property type="entry name" value="Doublecortin domain"/>
    <property type="match status" value="1"/>
</dbReference>
<dbReference type="Proteomes" id="UP000095280">
    <property type="component" value="Unplaced"/>
</dbReference>
<dbReference type="GO" id="GO:1902412">
    <property type="term" value="P:regulation of mitotic cytokinesis"/>
    <property type="evidence" value="ECO:0007669"/>
    <property type="project" value="InterPro"/>
</dbReference>
<evidence type="ECO:0000256" key="2">
    <source>
        <dbReference type="ARBA" id="ARBA00022525"/>
    </source>
</evidence>
<keyword evidence="2" id="KW-0964">Secreted</keyword>
<dbReference type="PANTHER" id="PTHR46302">
    <property type="entry name" value="DOUBLECORTIN DOMAIN-CONTAINING PROTEIN 1"/>
    <property type="match status" value="1"/>
</dbReference>
<dbReference type="Pfam" id="PF24478">
    <property type="entry name" value="DCX2_DCDC1"/>
    <property type="match status" value="1"/>
</dbReference>
<feature type="compositionally biased region" description="Basic and acidic residues" evidence="3">
    <location>
        <begin position="379"/>
        <end position="393"/>
    </location>
</feature>
<comment type="subcellular location">
    <subcellularLocation>
        <location evidence="1">Secreted</location>
    </subcellularLocation>
</comment>
<dbReference type="GO" id="GO:0008017">
    <property type="term" value="F:microtubule binding"/>
    <property type="evidence" value="ECO:0007669"/>
    <property type="project" value="InterPro"/>
</dbReference>
<dbReference type="SUPFAM" id="SSF48619">
    <property type="entry name" value="Phospholipase A2, PLA2"/>
    <property type="match status" value="1"/>
</dbReference>
<accession>A0A1I8H5P1</accession>
<evidence type="ECO:0000259" key="6">
    <source>
        <dbReference type="Pfam" id="PF24478"/>
    </source>
</evidence>
<dbReference type="InterPro" id="IPR033113">
    <property type="entry name" value="PLA2_histidine"/>
</dbReference>
<sequence length="3183" mass="356116">ASVIYLPQPELHVAQDGKQGSQRRRSAGLPADLGDAAFKSGLRISPGAQIVNSVGSGMPGVQEGAHVLVVIAVGRLEALGRDMTASPAGEVVQVQAFTAHGGHGLCDSAAYITDAAHEGGQNRTAWAGRGSTGACGIAGRRVACGDRRGGRPRWRWRSRRWLLLLLLLLWRRRRRLLGNPGRGGVPRQQALHRPFGIDARRHQRLQVAQQLGQIRSLQRIDHQQVTDDRLQVRIGGVVLRHPVGCVQNSQPGAVFERGCCWQPSAHLSMPASSGRFWYRSKASGALYCGVVFSVTSSCTVARCPADQDVSGSYKVHNVWMARQAFQQGDLLQDGLALGLLVGQKALWKKIKEFKQDGQDFYDAVEDDNIEVFLQVPGAKESEKIEDQEQRGDKEEEDKGGDKEKEEKEDGDEGSETGEKNKESDKKDKESEENDEEEEKDKEAEAEDKDSDKVKDTDMKDKESDEKDKESEEKDKESEEKDKESEEKDKESEEKDKESEEKDKDSEEKDKESEEKEEEPKRKTKKSNSKLQEKKYADPKSNETASVFIIPAPNGNVATSYENLGSEYETDKCCRDHDTCPHSITALQTRYGLKNPFLTTLSDCECDVKFYFCLKQAAQMSATAQFAVKMFFETLRMPCFQLVSRPVCQSRHFLFGTCQGGVKNRTVAELRRLPFFTDDLARAVAGGHLRFRTRPLTLAPISATASRAAPAPSAKARGRYRRMAKIRRMAAARESPRADRRRQTAQWGQEFRHGEIGGHGQQAQEGQAGQRGGPGHRHQGEGEGEAGQQAAECQRPLPVQHGIGADQHVAPGLQRDCELASAGLANLQLSLLTQRIEGFCHASRTVVKTLKICEIKIFRSDRYSTEDSSFSRWKRINRRLSSAARKLFLSSGKEVPRTATIPRGTEIYVSVGEAFKDPAKLLEKRLNLGADVQWTLNGINLPSDREREATRPVSTPRGLSEQATRRRILIFPNGKGINGIEILANVSNLDELKYNCTLKFNFGQHIKRILLNDGVEVENIEADIPEIDPLLNNSHGTPLLGPVWASKGEDISPMGVEEYLRDVIRFVKQKRKLSRDYRSQLKLVYNSDDRESLAKDKKLTDKKILSMTDDEIQSELDKEGDKIRQYNAFLENHELMLEYVEPEAKNEQEEGSKFTMKHIRALPENHSLVSGSPGLRVIVFMNGTDSNPVNAFFNIHEASRGLKKDKNRRQIIFQRFLDSLSANSLLAHKSSKSKGILVRRVFTKTGTEITDAMTIEQEQQIWISHGEDWIDPFTYCLQAEISKVTEWKKGDRRFAIVRSEMPQIDEKTTWRAQLGVPDNIEQHLLPEPEPRNEEEEEPQEEEKLPEESVPDDGCFLTNSKNRQLCLFVEPVVGTQRQPKEAPNAGDGGDKAKHVWPVWPRAGVSQIWVVHKSGQITLKNFKIALTLVDAEIQTDLQGATMRGRLVQFTPLEEDRVPAAQKWEFGRDGLIYSQMEPGFVLTYLGGLLDEPHTRPKNELYESSLNYRNMLAACEPLSSRDDVSGKLREQLDKYQRFGLRLSKFENFSTWRKAGEGNEKSEKHKDPKWSKLALLWPTDKNGDLIEDLDWPLECHMLAFAPPLKEFKPETESPKRFFCLKNGERKEQFGVFVTAPDMTNMKKQKKQGKKKGSRKHQAASSQEETDSFVVDDYIHVPHCSEMTVQQVEFKIFLECCTNLLGLSSAARRLFDENGIEHESLEKLEKDQKLYVSVGEPWSDPKYSKQQLEARSMLVKLAEDVDKIRSFVALKQTAALVITAESLTAGSKLGVSRDLLTKRERRAKQLQESESPPDANFDSSNEDEDEEEDEGLTAHQRACRRSDAEKVRRDGLKWPWERIVNNDLDQSADDSAERQAPDPAPAKKHRQNKSLSLKQFVLEDGFISARENSNLVLTAAASPDARVLEVSLEKRAPDNLFQRWQLNNNGSIALKYRPGNVLTVKLPTVTRFSSETVDIESSMLTVQPLKAYQFGRAHQLFSVDSQRSTICCFATSALDVAVTSANQSGCCTYYVSTVKGESLDQPGYIAYLETRQQESRVKKCSVCVSCAKSLRGKYKLQKIAPGARTDFACAFGRANELGLKERGSFAVLNDKIDLAEGEDKATLKRWEDEIQVQRNKLSVKAISNRLSEAQTPRPIRVLAYRNGEGRLCKPVPVYGTSLQGIMDQCASKLRISWAVRKLYLEDGTPVLDLDDLRSWCATHAEQVRRRQKEIEEGRLQPEMDEIRDEVEKSGTPKVDPTPENSPRSPEKSVISRRDSLEPRLKQKYFVIGSNFTTPTAYTMSISLYSINFLDEILPQERLDSGDTEMIVRYSIFGQTICTDPFINEEAFEGEKREIQLKSELPILRRFFKEKFSLMKFDLVRMPEETVLATSYVPLDTLVREEHEEFVNSTKIAADYAWYKKSAAKPKGQRTHASLHVEISITVSIDIEVDNDDESGDAGELREAQAMPSEAAAPADSNTAEEAGADPAADAAESLQAESAVLKDEQPAPDPHEVVVELWASTGEAFVPLHQAHREFRKMAQQRKDLRQVLNSKDADKHILKMMQGRRLQAQEPGTFRSTTDPQNPVVVEGGWQTPKGEEVMVEREISELEGKEAKIREKHAAKQSQPRRPAFDFDRQLYRQSSMLRLRVFVNGEDPKTATTVWAETIHQVLDTATTRLGLRKPAKILFCLDGKDVHDIGQLSRDQLLCVSSGEPFQPPGSALETVEIKANWGRAKRQYGPGATNFHVQARSHPLVGVDPFGPPLHGANAKPSPPLVPIYDSRRVRVFENGRAVGEPESVFGDSLEALLAAATKRLKLRNPAVCFYNEEGHRVLSFNEISRDDLLDIRVVTMALSVDGCFARHRHLQGKIRSEECPFCSLVSRMRSTSSDRLTSLGTNPDLSDVFMSENLCQLRKRHNGASVTQLAPASLNCAASLIGASSIGASVTQLRQRHSIGASVTQLAQRHSIGASVTQLAQRHSIGASVTQLAPASLNWRQRHASVTHSIGASVTQLALASLNWRSVTQLAQRHSIQRHSIASVTQLAPASLNWRQRHSIGASVTQSASVTQLAPASLDRALVLRISQDPLRHAGHGAHGVPHDALGQEGGQVVLGRVPLGRQLLCRFPLPAEAARCAAEKVLVTVAEMLRRLRDRRPLLRQALRVLRARLVTAGHLACHGDSLRALFGDEAGHGC</sequence>
<dbReference type="InterPro" id="IPR057424">
    <property type="entry name" value="Ubiquitin_DCDC1"/>
</dbReference>
<keyword evidence="8" id="KW-1185">Reference proteome</keyword>
<dbReference type="InterPro" id="IPR043188">
    <property type="entry name" value="DCDC1"/>
</dbReference>
<dbReference type="PANTHER" id="PTHR46302:SF3">
    <property type="entry name" value="DOUBLECORTIN DOMAIN-CONTAINING PROTEIN 1"/>
    <property type="match status" value="1"/>
</dbReference>
<evidence type="ECO:0000256" key="1">
    <source>
        <dbReference type="ARBA" id="ARBA00004613"/>
    </source>
</evidence>
<feature type="domain" description="Doublecortin" evidence="7">
    <location>
        <begin position="1173"/>
        <end position="1269"/>
    </location>
</feature>
<protein>
    <submittedName>
        <fullName evidence="9">SAM domain-containing protein</fullName>
    </submittedName>
</protein>
<dbReference type="GO" id="GO:0005576">
    <property type="term" value="C:extracellular region"/>
    <property type="evidence" value="ECO:0007669"/>
    <property type="project" value="UniProtKB-SubCell"/>
</dbReference>
<dbReference type="GO" id="GO:0004623">
    <property type="term" value="F:phospholipase A2 activity"/>
    <property type="evidence" value="ECO:0007669"/>
    <property type="project" value="InterPro"/>
</dbReference>